<feature type="transmembrane region" description="Helical" evidence="1">
    <location>
        <begin position="1000"/>
        <end position="1019"/>
    </location>
</feature>
<dbReference type="InterPro" id="IPR001036">
    <property type="entry name" value="Acrflvin-R"/>
</dbReference>
<dbReference type="PRINTS" id="PR00702">
    <property type="entry name" value="ACRIFLAVINRP"/>
</dbReference>
<dbReference type="GO" id="GO:0042910">
    <property type="term" value="F:xenobiotic transmembrane transporter activity"/>
    <property type="evidence" value="ECO:0007669"/>
    <property type="project" value="TreeGrafter"/>
</dbReference>
<dbReference type="Proteomes" id="UP000657006">
    <property type="component" value="Unassembled WGS sequence"/>
</dbReference>
<feature type="transmembrane region" description="Helical" evidence="1">
    <location>
        <begin position="954"/>
        <end position="979"/>
    </location>
</feature>
<dbReference type="PANTHER" id="PTHR32063">
    <property type="match status" value="1"/>
</dbReference>
<dbReference type="PANTHER" id="PTHR32063:SF0">
    <property type="entry name" value="SWARMING MOTILITY PROTEIN SWRC"/>
    <property type="match status" value="1"/>
</dbReference>
<dbReference type="Gene3D" id="3.30.70.1440">
    <property type="entry name" value="Multidrug efflux transporter AcrB pore domain"/>
    <property type="match status" value="1"/>
</dbReference>
<gene>
    <name evidence="2" type="ORF">H8730_12240</name>
</gene>
<feature type="transmembrane region" description="Helical" evidence="1">
    <location>
        <begin position="385"/>
        <end position="404"/>
    </location>
</feature>
<keyword evidence="1" id="KW-0472">Membrane</keyword>
<name>A0A926DTD6_9FIRM</name>
<dbReference type="SUPFAM" id="SSF82693">
    <property type="entry name" value="Multidrug efflux transporter AcrB pore domain, PN1, PN2, PC1 and PC2 subdomains"/>
    <property type="match status" value="2"/>
</dbReference>
<evidence type="ECO:0000256" key="1">
    <source>
        <dbReference type="SAM" id="Phobius"/>
    </source>
</evidence>
<feature type="transmembrane region" description="Helical" evidence="1">
    <location>
        <begin position="571"/>
        <end position="591"/>
    </location>
</feature>
<keyword evidence="3" id="KW-1185">Reference proteome</keyword>
<sequence length="1073" mass="116118">MFSKFSVNKPFTVIVAIIIVLILGGVSYTNMTVDLIPSINLPYAMITTAYPGASPEEVETRVSSVVEQSMASISNMEAISSISSENISMVILQFTESANMDTAMIEMREGLDMITSYLPDGAGSPVIMKINPDMMPVMVMSAAVEGTDIRDSSQFLESKILPELKSVEGVASVSASGLVSNVAYVSITQEKIDAVNQRIYDKILEQAQEQIQQQIDATLAEMGLPAGTVIPGVTDIEPELPEDQIPKVDMTKEMLSQILQGQNLSMPSGSVEEDGISYLVRTGDKFRDFDELADMVILSIPDMDDITLGDIAEIVKTDDSASKYCRVNGESAAILSLQKQSEYSTAEVTEAIQNKLPKIQDSHEGVQFQVLMDQGEYVHLMMDTIIQNLVFGGLLAILILWLFLKSIKPTFVVGLSIVISVITTFVLMYFSGITMNLISMSGLALGVGMLVDNSIVVIENIFRLRSQGVDRKRAAIEGAKQVSGAITASTLTTIIVFVPIIFTEGLTRQLFTDMALTIAFSLLASLLVALTLVPMASATLLKKEIKGKNRIFSKFQTGYTRLLNHALNHKWVTILLVFVLFVTSILASFSLGTELFPSGDTGNISVSVEMPDDFGQEDTFVALDQLSSVLNQIPAIETAGILYSEGSASSMSMMGMGGGTTIYVRLDENRSMSTDEVVQEIRDRTEGFAFRVSVSSAGADLSSLSGGSIAVNVFGSELDELREAAQMIAETLGEVEGAIEIDSGLGKESQEIRITVDKSKALQNGVTTAQVYLAVAQALAADTVATTMTVGDQDVDVYVKDERTAPVTSEDLESIEVPKATGEGTVTVGEVATLEKADGFQSIRHSGQERYVSVTGSLKEGYNIGKVSAVIEEKLSQLTLPAGTRYEIAGENQSIQDAFSDLYLMLILAIVFIYLVMVAQFQSLLSPFIVMFTIPLAFTGGFFALYFAGMPLSVVALIGLILLMGIVVNNGIVFVDYVNQMRRQGLSKREALLETGRDRIRPILMTALTTILALTTMAFDQSAGAVMMKPLALTTIGGLIYATVLTLFIVPVLYDVFHRRETKVHEPQEANAQ</sequence>
<dbReference type="Pfam" id="PF00873">
    <property type="entry name" value="ACR_tran"/>
    <property type="match status" value="2"/>
</dbReference>
<dbReference type="Gene3D" id="1.20.1640.10">
    <property type="entry name" value="Multidrug efflux transporter AcrB transmembrane domain"/>
    <property type="match status" value="2"/>
</dbReference>
<dbReference type="SUPFAM" id="SSF82714">
    <property type="entry name" value="Multidrug efflux transporter AcrB TolC docking domain, DN and DC subdomains"/>
    <property type="match status" value="2"/>
</dbReference>
<keyword evidence="1" id="KW-0812">Transmembrane</keyword>
<feature type="transmembrane region" description="Helical" evidence="1">
    <location>
        <begin position="928"/>
        <end position="948"/>
    </location>
</feature>
<evidence type="ECO:0000313" key="2">
    <source>
        <dbReference type="EMBL" id="MBC8544306.1"/>
    </source>
</evidence>
<feature type="transmembrane region" description="Helical" evidence="1">
    <location>
        <begin position="437"/>
        <end position="462"/>
    </location>
</feature>
<comment type="caution">
    <text evidence="2">The sequence shown here is derived from an EMBL/GenBank/DDBJ whole genome shotgun (WGS) entry which is preliminary data.</text>
</comment>
<feature type="transmembrane region" description="Helical" evidence="1">
    <location>
        <begin position="1031"/>
        <end position="1054"/>
    </location>
</feature>
<feature type="transmembrane region" description="Helical" evidence="1">
    <location>
        <begin position="514"/>
        <end position="541"/>
    </location>
</feature>
<feature type="transmembrane region" description="Helical" evidence="1">
    <location>
        <begin position="482"/>
        <end position="502"/>
    </location>
</feature>
<feature type="transmembrane region" description="Helical" evidence="1">
    <location>
        <begin position="12"/>
        <end position="31"/>
    </location>
</feature>
<feature type="transmembrane region" description="Helical" evidence="1">
    <location>
        <begin position="411"/>
        <end position="431"/>
    </location>
</feature>
<organism evidence="2 3">
    <name type="scientific">Bianquea renquensis</name>
    <dbReference type="NCBI Taxonomy" id="2763661"/>
    <lineage>
        <taxon>Bacteria</taxon>
        <taxon>Bacillati</taxon>
        <taxon>Bacillota</taxon>
        <taxon>Clostridia</taxon>
        <taxon>Eubacteriales</taxon>
        <taxon>Bianqueaceae</taxon>
        <taxon>Bianquea</taxon>
    </lineage>
</organism>
<dbReference type="GO" id="GO:0005886">
    <property type="term" value="C:plasma membrane"/>
    <property type="evidence" value="ECO:0007669"/>
    <property type="project" value="TreeGrafter"/>
</dbReference>
<dbReference type="RefSeq" id="WP_177713752.1">
    <property type="nucleotide sequence ID" value="NZ_JACRSQ010000019.1"/>
</dbReference>
<dbReference type="AlphaFoldDB" id="A0A926DTD6"/>
<reference evidence="2" key="1">
    <citation type="submission" date="2020-08" db="EMBL/GenBank/DDBJ databases">
        <title>Genome public.</title>
        <authorList>
            <person name="Liu C."/>
            <person name="Sun Q."/>
        </authorList>
    </citation>
    <scope>NUCLEOTIDE SEQUENCE</scope>
    <source>
        <strain evidence="2">NSJ-32</strain>
    </source>
</reference>
<dbReference type="Gene3D" id="3.30.70.1430">
    <property type="entry name" value="Multidrug efflux transporter AcrB pore domain"/>
    <property type="match status" value="2"/>
</dbReference>
<keyword evidence="1" id="KW-1133">Transmembrane helix</keyword>
<proteinExistence type="predicted"/>
<accession>A0A926DTD6</accession>
<feature type="transmembrane region" description="Helical" evidence="1">
    <location>
        <begin position="902"/>
        <end position="921"/>
    </location>
</feature>
<dbReference type="Gene3D" id="3.30.70.1320">
    <property type="entry name" value="Multidrug efflux transporter AcrB pore domain like"/>
    <property type="match status" value="1"/>
</dbReference>
<dbReference type="Gene3D" id="3.30.2090.10">
    <property type="entry name" value="Multidrug efflux transporter AcrB TolC docking domain, DN and DC subdomains"/>
    <property type="match status" value="2"/>
</dbReference>
<dbReference type="InterPro" id="IPR027463">
    <property type="entry name" value="AcrB_DN_DC_subdom"/>
</dbReference>
<dbReference type="EMBL" id="JACRSQ010000019">
    <property type="protein sequence ID" value="MBC8544306.1"/>
    <property type="molecule type" value="Genomic_DNA"/>
</dbReference>
<evidence type="ECO:0000313" key="3">
    <source>
        <dbReference type="Proteomes" id="UP000657006"/>
    </source>
</evidence>
<dbReference type="SUPFAM" id="SSF82866">
    <property type="entry name" value="Multidrug efflux transporter AcrB transmembrane domain"/>
    <property type="match status" value="2"/>
</dbReference>
<protein>
    <submittedName>
        <fullName evidence="2">Efflux RND transporter permease subunit</fullName>
    </submittedName>
</protein>